<gene>
    <name evidence="2" type="ORF">WOLCODRAFT_89935</name>
</gene>
<name>A0A2H3JRW0_WOLCO</name>
<dbReference type="Gene3D" id="1.10.287.110">
    <property type="entry name" value="DnaJ domain"/>
    <property type="match status" value="1"/>
</dbReference>
<dbReference type="PANTHER" id="PTHR44825">
    <property type="match status" value="1"/>
</dbReference>
<protein>
    <submittedName>
        <fullName evidence="2">DnaJ-domain-containing protein</fullName>
    </submittedName>
</protein>
<dbReference type="PROSITE" id="PS50076">
    <property type="entry name" value="DNAJ_2"/>
    <property type="match status" value="1"/>
</dbReference>
<dbReference type="EMBL" id="KB468124">
    <property type="protein sequence ID" value="PCH42643.1"/>
    <property type="molecule type" value="Genomic_DNA"/>
</dbReference>
<dbReference type="CDD" id="cd06257">
    <property type="entry name" value="DnaJ"/>
    <property type="match status" value="1"/>
</dbReference>
<dbReference type="PANTHER" id="PTHR44825:SF1">
    <property type="entry name" value="DNAJ HOMOLOG SUBFAMILY C MEMBER 4"/>
    <property type="match status" value="1"/>
</dbReference>
<dbReference type="SMART" id="SM00271">
    <property type="entry name" value="DnaJ"/>
    <property type="match status" value="1"/>
</dbReference>
<dbReference type="AlphaFoldDB" id="A0A2H3JRW0"/>
<dbReference type="SUPFAM" id="SSF46565">
    <property type="entry name" value="Chaperone J-domain"/>
    <property type="match status" value="1"/>
</dbReference>
<proteinExistence type="predicted"/>
<dbReference type="OMA" id="ARSRACH"/>
<dbReference type="InterPro" id="IPR052763">
    <property type="entry name" value="DnaJ_C4"/>
</dbReference>
<dbReference type="Proteomes" id="UP000218811">
    <property type="component" value="Unassembled WGS sequence"/>
</dbReference>
<sequence>MLSYVFSSASSYFHLPVDGDDADLDRVATSSKHAWASPLADDPDDCPSTRSPSRAVIYDILAQTDLYRILGVQRTPRVDTATLRRAYLARSRACHPDKFPGSTDATRAFQKVSVAYDVLSSPASRRAYDARPPHAPFDLFAARPADATLRDAVLGVLNDLIDGDLDVVRAMLHTVDNVNPALHLGEDGIDSVLRTLHAIRQRALTCRTCIHALHHELTHLAEVQRAVRALPYLALRRRTALTLRLARLTLALPIVLERALVERDRVDCAAEAKCAEEESGAGAYEGREEERERERTALLNARVYSLLCALVAVLERMEGILK</sequence>
<dbReference type="InterPro" id="IPR001623">
    <property type="entry name" value="DnaJ_domain"/>
</dbReference>
<reference evidence="2 3" key="1">
    <citation type="journal article" date="2012" name="Science">
        <title>The Paleozoic origin of enzymatic lignin decomposition reconstructed from 31 fungal genomes.</title>
        <authorList>
            <person name="Floudas D."/>
            <person name="Binder M."/>
            <person name="Riley R."/>
            <person name="Barry K."/>
            <person name="Blanchette R.A."/>
            <person name="Henrissat B."/>
            <person name="Martinez A.T."/>
            <person name="Otillar R."/>
            <person name="Spatafora J.W."/>
            <person name="Yadav J.S."/>
            <person name="Aerts A."/>
            <person name="Benoit I."/>
            <person name="Boyd A."/>
            <person name="Carlson A."/>
            <person name="Copeland A."/>
            <person name="Coutinho P.M."/>
            <person name="de Vries R.P."/>
            <person name="Ferreira P."/>
            <person name="Findley K."/>
            <person name="Foster B."/>
            <person name="Gaskell J."/>
            <person name="Glotzer D."/>
            <person name="Gorecki P."/>
            <person name="Heitman J."/>
            <person name="Hesse C."/>
            <person name="Hori C."/>
            <person name="Igarashi K."/>
            <person name="Jurgens J.A."/>
            <person name="Kallen N."/>
            <person name="Kersten P."/>
            <person name="Kohler A."/>
            <person name="Kuees U."/>
            <person name="Kumar T.K.A."/>
            <person name="Kuo A."/>
            <person name="LaButti K."/>
            <person name="Larrondo L.F."/>
            <person name="Lindquist E."/>
            <person name="Ling A."/>
            <person name="Lombard V."/>
            <person name="Lucas S."/>
            <person name="Lundell T."/>
            <person name="Martin R."/>
            <person name="McLaughlin D.J."/>
            <person name="Morgenstern I."/>
            <person name="Morin E."/>
            <person name="Murat C."/>
            <person name="Nagy L.G."/>
            <person name="Nolan M."/>
            <person name="Ohm R.A."/>
            <person name="Patyshakuliyeva A."/>
            <person name="Rokas A."/>
            <person name="Ruiz-Duenas F.J."/>
            <person name="Sabat G."/>
            <person name="Salamov A."/>
            <person name="Samejima M."/>
            <person name="Schmutz J."/>
            <person name="Slot J.C."/>
            <person name="St John F."/>
            <person name="Stenlid J."/>
            <person name="Sun H."/>
            <person name="Sun S."/>
            <person name="Syed K."/>
            <person name="Tsang A."/>
            <person name="Wiebenga A."/>
            <person name="Young D."/>
            <person name="Pisabarro A."/>
            <person name="Eastwood D.C."/>
            <person name="Martin F."/>
            <person name="Cullen D."/>
            <person name="Grigoriev I.V."/>
            <person name="Hibbett D.S."/>
        </authorList>
    </citation>
    <scope>NUCLEOTIDE SEQUENCE [LARGE SCALE GENOMIC DNA]</scope>
    <source>
        <strain evidence="2 3">MD-104</strain>
    </source>
</reference>
<evidence type="ECO:0000259" key="1">
    <source>
        <dbReference type="PROSITE" id="PS50076"/>
    </source>
</evidence>
<feature type="domain" description="J" evidence="1">
    <location>
        <begin position="65"/>
        <end position="132"/>
    </location>
</feature>
<evidence type="ECO:0000313" key="3">
    <source>
        <dbReference type="Proteomes" id="UP000218811"/>
    </source>
</evidence>
<organism evidence="2 3">
    <name type="scientific">Wolfiporia cocos (strain MD-104)</name>
    <name type="common">Brown rot fungus</name>
    <dbReference type="NCBI Taxonomy" id="742152"/>
    <lineage>
        <taxon>Eukaryota</taxon>
        <taxon>Fungi</taxon>
        <taxon>Dikarya</taxon>
        <taxon>Basidiomycota</taxon>
        <taxon>Agaricomycotina</taxon>
        <taxon>Agaricomycetes</taxon>
        <taxon>Polyporales</taxon>
        <taxon>Phaeolaceae</taxon>
        <taxon>Wolfiporia</taxon>
    </lineage>
</organism>
<dbReference type="InterPro" id="IPR036869">
    <property type="entry name" value="J_dom_sf"/>
</dbReference>
<dbReference type="OrthoDB" id="259708at2759"/>
<dbReference type="Pfam" id="PF00226">
    <property type="entry name" value="DnaJ"/>
    <property type="match status" value="1"/>
</dbReference>
<dbReference type="STRING" id="742152.A0A2H3JRW0"/>
<evidence type="ECO:0000313" key="2">
    <source>
        <dbReference type="EMBL" id="PCH42643.1"/>
    </source>
</evidence>
<keyword evidence="3" id="KW-1185">Reference proteome</keyword>
<accession>A0A2H3JRW0</accession>